<evidence type="ECO:0000313" key="1">
    <source>
        <dbReference type="EMBL" id="OTF78974.1"/>
    </source>
</evidence>
<reference evidence="1 2" key="1">
    <citation type="submission" date="2017-03" db="EMBL/GenBank/DDBJ databases">
        <title>Genome Survey of Euroglyphus maynei.</title>
        <authorList>
            <person name="Arlian L.G."/>
            <person name="Morgan M.S."/>
            <person name="Rider S.D."/>
        </authorList>
    </citation>
    <scope>NUCLEOTIDE SEQUENCE [LARGE SCALE GENOMIC DNA]</scope>
    <source>
        <strain evidence="1">Arlian Lab</strain>
        <tissue evidence="1">Whole body</tissue>
    </source>
</reference>
<evidence type="ECO:0000313" key="2">
    <source>
        <dbReference type="Proteomes" id="UP000194236"/>
    </source>
</evidence>
<gene>
    <name evidence="1" type="ORF">BLA29_014091</name>
</gene>
<organism evidence="1 2">
    <name type="scientific">Euroglyphus maynei</name>
    <name type="common">Mayne's house dust mite</name>
    <dbReference type="NCBI Taxonomy" id="6958"/>
    <lineage>
        <taxon>Eukaryota</taxon>
        <taxon>Metazoa</taxon>
        <taxon>Ecdysozoa</taxon>
        <taxon>Arthropoda</taxon>
        <taxon>Chelicerata</taxon>
        <taxon>Arachnida</taxon>
        <taxon>Acari</taxon>
        <taxon>Acariformes</taxon>
        <taxon>Sarcoptiformes</taxon>
        <taxon>Astigmata</taxon>
        <taxon>Psoroptidia</taxon>
        <taxon>Analgoidea</taxon>
        <taxon>Pyroglyphidae</taxon>
        <taxon>Pyroglyphinae</taxon>
        <taxon>Euroglyphus</taxon>
    </lineage>
</organism>
<dbReference type="Proteomes" id="UP000194236">
    <property type="component" value="Unassembled WGS sequence"/>
</dbReference>
<dbReference type="AlphaFoldDB" id="A0A1Y3BG10"/>
<keyword evidence="2" id="KW-1185">Reference proteome</keyword>
<accession>A0A1Y3BG10</accession>
<proteinExistence type="predicted"/>
<protein>
    <submittedName>
        <fullName evidence="1">Uncharacterized protein</fullName>
    </submittedName>
</protein>
<sequence length="60" mass="7098">MDGNYIPKILAQLNANIKNNVTFIKKNLEHPQKYNNDLKIKRNKQNLYLYGKMIKSVHLI</sequence>
<comment type="caution">
    <text evidence="1">The sequence shown here is derived from an EMBL/GenBank/DDBJ whole genome shotgun (WGS) entry which is preliminary data.</text>
</comment>
<dbReference type="EMBL" id="MUJZ01025490">
    <property type="protein sequence ID" value="OTF78974.1"/>
    <property type="molecule type" value="Genomic_DNA"/>
</dbReference>
<name>A0A1Y3BG10_EURMA</name>